<keyword evidence="1 5" id="KW-0963">Cytoplasm</keyword>
<accession>A0ABY8H2G5</accession>
<dbReference type="NCBIfam" id="NF002463">
    <property type="entry name" value="PRK01683.1"/>
    <property type="match status" value="1"/>
</dbReference>
<evidence type="ECO:0000256" key="3">
    <source>
        <dbReference type="ARBA" id="ARBA00022679"/>
    </source>
</evidence>
<dbReference type="PANTHER" id="PTHR43861:SF1">
    <property type="entry name" value="TRANS-ACONITATE 2-METHYLTRANSFERASE"/>
    <property type="match status" value="1"/>
</dbReference>
<organism evidence="7 8">
    <name type="scientific">Achromobacter spanius</name>
    <dbReference type="NCBI Taxonomy" id="217203"/>
    <lineage>
        <taxon>Bacteria</taxon>
        <taxon>Pseudomonadati</taxon>
        <taxon>Pseudomonadota</taxon>
        <taxon>Betaproteobacteria</taxon>
        <taxon>Burkholderiales</taxon>
        <taxon>Alcaligenaceae</taxon>
        <taxon>Achromobacter</taxon>
    </lineage>
</organism>
<keyword evidence="2 5" id="KW-0489">Methyltransferase</keyword>
<dbReference type="InterPro" id="IPR023149">
    <property type="entry name" value="Trans_acon_MeTrfase_C"/>
</dbReference>
<evidence type="ECO:0000313" key="7">
    <source>
        <dbReference type="EMBL" id="WFP10929.1"/>
    </source>
</evidence>
<dbReference type="CDD" id="cd02440">
    <property type="entry name" value="AdoMet_MTases"/>
    <property type="match status" value="1"/>
</dbReference>
<comment type="function">
    <text evidence="5">Catalyzes the S-adenosylmethionine monomethyl esterification of trans-aconitate.</text>
</comment>
<comment type="catalytic activity">
    <reaction evidence="5">
        <text>trans-aconitate + S-adenosyl-L-methionine = (E)-3-(methoxycarbonyl)pent-2-enedioate + S-adenosyl-L-homocysteine</text>
        <dbReference type="Rhea" id="RHEA:14969"/>
        <dbReference type="ChEBI" id="CHEBI:15708"/>
        <dbReference type="ChEBI" id="CHEBI:57470"/>
        <dbReference type="ChEBI" id="CHEBI:57856"/>
        <dbReference type="ChEBI" id="CHEBI:59789"/>
        <dbReference type="EC" id="2.1.1.144"/>
    </reaction>
</comment>
<dbReference type="SUPFAM" id="SSF53335">
    <property type="entry name" value="S-adenosyl-L-methionine-dependent methyltransferases"/>
    <property type="match status" value="1"/>
</dbReference>
<reference evidence="7 8" key="1">
    <citation type="submission" date="2023-03" db="EMBL/GenBank/DDBJ databases">
        <title>Achromobacter spanius LIG8.</title>
        <authorList>
            <person name="Shrestha S."/>
        </authorList>
    </citation>
    <scope>NUCLEOTIDE SEQUENCE [LARGE SCALE GENOMIC DNA]</scope>
    <source>
        <strain evidence="7 8">LIG8</strain>
    </source>
</reference>
<keyword evidence="8" id="KW-1185">Reference proteome</keyword>
<comment type="subcellular location">
    <subcellularLocation>
        <location evidence="5">Cytoplasm</location>
    </subcellularLocation>
</comment>
<comment type="similarity">
    <text evidence="5">Belongs to the methyltransferase superfamily. Tam family.</text>
</comment>
<dbReference type="GO" id="GO:0032259">
    <property type="term" value="P:methylation"/>
    <property type="evidence" value="ECO:0007669"/>
    <property type="project" value="UniProtKB-KW"/>
</dbReference>
<dbReference type="Gene3D" id="3.40.50.150">
    <property type="entry name" value="Vaccinia Virus protein VP39"/>
    <property type="match status" value="1"/>
</dbReference>
<dbReference type="InterPro" id="IPR023506">
    <property type="entry name" value="Trans-aconitate_MeTrfase"/>
</dbReference>
<evidence type="ECO:0000256" key="2">
    <source>
        <dbReference type="ARBA" id="ARBA00022603"/>
    </source>
</evidence>
<dbReference type="InterPro" id="IPR029063">
    <property type="entry name" value="SAM-dependent_MTases_sf"/>
</dbReference>
<gene>
    <name evidence="5 7" type="primary">tam</name>
    <name evidence="7" type="ORF">P8T11_14070</name>
</gene>
<dbReference type="EC" id="2.1.1.144" evidence="5"/>
<dbReference type="InterPro" id="IPR041698">
    <property type="entry name" value="Methyltransf_25"/>
</dbReference>
<dbReference type="PANTHER" id="PTHR43861">
    <property type="entry name" value="TRANS-ACONITATE 2-METHYLTRANSFERASE-RELATED"/>
    <property type="match status" value="1"/>
</dbReference>
<protein>
    <recommendedName>
        <fullName evidence="5">Trans-aconitate 2-methyltransferase</fullName>
        <ecNumber evidence="5">2.1.1.144</ecNumber>
    </recommendedName>
</protein>
<feature type="domain" description="Methyltransferase" evidence="6">
    <location>
        <begin position="47"/>
        <end position="135"/>
    </location>
</feature>
<dbReference type="RefSeq" id="WP_268081367.1">
    <property type="nucleotide sequence ID" value="NZ_CP106885.1"/>
</dbReference>
<dbReference type="EMBL" id="CP121261">
    <property type="protein sequence ID" value="WFP10929.1"/>
    <property type="molecule type" value="Genomic_DNA"/>
</dbReference>
<dbReference type="HAMAP" id="MF_00560">
    <property type="entry name" value="Tran_acon_Me_trans"/>
    <property type="match status" value="1"/>
</dbReference>
<sequence>MSNATGNTTLSHNSWSAKQYSAFENERTRPVRDLVAALPNQAVGLAVDLGCGPGNSTEVLAARYPDAVVTGMDSSQDMIDAARKRLPSLQFELADIATWNPPRQYDVILANAALQWVPDHATLYPRLVGKLAPGGSLAVQTPDNMEEPAHRLARQVAGEAPWAAKTGGVKHPPRHSAAWYYELLKPHCGVLDVWRTTYHHPLAGAAAVVEWFKGTALRPYLDKLDAAEQASFLARYQALIAEAYPALADGTVLLPFPRLFIVAGPKPD</sequence>
<dbReference type="GO" id="GO:0030798">
    <property type="term" value="F:trans-aconitate 2-methyltransferase activity"/>
    <property type="evidence" value="ECO:0007669"/>
    <property type="project" value="UniProtKB-EC"/>
</dbReference>
<evidence type="ECO:0000256" key="4">
    <source>
        <dbReference type="ARBA" id="ARBA00022691"/>
    </source>
</evidence>
<evidence type="ECO:0000259" key="6">
    <source>
        <dbReference type="Pfam" id="PF13649"/>
    </source>
</evidence>
<keyword evidence="4 5" id="KW-0949">S-adenosyl-L-methionine</keyword>
<dbReference type="Pfam" id="PF13649">
    <property type="entry name" value="Methyltransf_25"/>
    <property type="match status" value="1"/>
</dbReference>
<evidence type="ECO:0000256" key="5">
    <source>
        <dbReference type="HAMAP-Rule" id="MF_00560"/>
    </source>
</evidence>
<dbReference type="Proteomes" id="UP001214170">
    <property type="component" value="Chromosome"/>
</dbReference>
<evidence type="ECO:0000313" key="8">
    <source>
        <dbReference type="Proteomes" id="UP001214170"/>
    </source>
</evidence>
<evidence type="ECO:0000256" key="1">
    <source>
        <dbReference type="ARBA" id="ARBA00022490"/>
    </source>
</evidence>
<keyword evidence="3 5" id="KW-0808">Transferase</keyword>
<dbReference type="Gene3D" id="1.10.150.290">
    <property type="entry name" value="S-adenosyl-L-methionine-dependent methyltransferases"/>
    <property type="match status" value="1"/>
</dbReference>
<name>A0ABY8H2G5_9BURK</name>
<proteinExistence type="inferred from homology"/>